<sequence length="81" mass="9418">MTSSALFYYSLGMIGFGLRQIISRGFYSLQDTKTSMINAALSMGLNIVLNYHSFEIYRHRWSCLGYQYICHCLYNIIICKL</sequence>
<organism evidence="9 10">
    <name type="scientific">Irregularibacter muris</name>
    <dbReference type="NCBI Taxonomy" id="1796619"/>
    <lineage>
        <taxon>Bacteria</taxon>
        <taxon>Bacillati</taxon>
        <taxon>Bacillota</taxon>
        <taxon>Clostridia</taxon>
        <taxon>Eubacteriales</taxon>
        <taxon>Eubacteriaceae</taxon>
        <taxon>Irregularibacter</taxon>
    </lineage>
</organism>
<comment type="subcellular location">
    <subcellularLocation>
        <location evidence="1">Cell membrane</location>
        <topology evidence="1">Multi-pass membrane protein</topology>
    </subcellularLocation>
</comment>
<evidence type="ECO:0000313" key="10">
    <source>
        <dbReference type="Proteomes" id="UP001205748"/>
    </source>
</evidence>
<evidence type="ECO:0000256" key="5">
    <source>
        <dbReference type="ARBA" id="ARBA00022984"/>
    </source>
</evidence>
<gene>
    <name evidence="9" type="ORF">NSA47_13990</name>
</gene>
<reference evidence="9" key="1">
    <citation type="submission" date="2022-07" db="EMBL/GenBank/DDBJ databases">
        <title>Enhanced cultured diversity of the mouse gut microbiota enables custom-made synthetic communities.</title>
        <authorList>
            <person name="Afrizal A."/>
        </authorList>
    </citation>
    <scope>NUCLEOTIDE SEQUENCE</scope>
    <source>
        <strain evidence="9">DSM 28593</strain>
    </source>
</reference>
<comment type="caution">
    <text evidence="9">The sequence shown here is derived from an EMBL/GenBank/DDBJ whole genome shotgun (WGS) entry which is preliminary data.</text>
</comment>
<dbReference type="GO" id="GO:0005886">
    <property type="term" value="C:plasma membrane"/>
    <property type="evidence" value="ECO:0007669"/>
    <property type="project" value="UniProtKB-SubCell"/>
</dbReference>
<dbReference type="InterPro" id="IPR004268">
    <property type="entry name" value="MurJ"/>
</dbReference>
<evidence type="ECO:0000256" key="2">
    <source>
        <dbReference type="ARBA" id="ARBA00022475"/>
    </source>
</evidence>
<keyword evidence="2" id="KW-1003">Cell membrane</keyword>
<keyword evidence="7 8" id="KW-0472">Membrane</keyword>
<dbReference type="AlphaFoldDB" id="A0AAE3L015"/>
<dbReference type="GO" id="GO:0008360">
    <property type="term" value="P:regulation of cell shape"/>
    <property type="evidence" value="ECO:0007669"/>
    <property type="project" value="UniProtKB-KW"/>
</dbReference>
<protein>
    <submittedName>
        <fullName evidence="9">Uncharacterized protein</fullName>
    </submittedName>
</protein>
<proteinExistence type="predicted"/>
<dbReference type="GO" id="GO:0009252">
    <property type="term" value="P:peptidoglycan biosynthetic process"/>
    <property type="evidence" value="ECO:0007669"/>
    <property type="project" value="UniProtKB-KW"/>
</dbReference>
<keyword evidence="3 8" id="KW-0812">Transmembrane</keyword>
<evidence type="ECO:0000256" key="4">
    <source>
        <dbReference type="ARBA" id="ARBA00022960"/>
    </source>
</evidence>
<accession>A0AAE3L015</accession>
<evidence type="ECO:0000256" key="1">
    <source>
        <dbReference type="ARBA" id="ARBA00004651"/>
    </source>
</evidence>
<evidence type="ECO:0000256" key="3">
    <source>
        <dbReference type="ARBA" id="ARBA00022692"/>
    </source>
</evidence>
<evidence type="ECO:0000256" key="7">
    <source>
        <dbReference type="ARBA" id="ARBA00023136"/>
    </source>
</evidence>
<keyword evidence="5" id="KW-0573">Peptidoglycan synthesis</keyword>
<dbReference type="EMBL" id="JANKAS010000018">
    <property type="protein sequence ID" value="MCR1900075.1"/>
    <property type="molecule type" value="Genomic_DNA"/>
</dbReference>
<name>A0AAE3L015_9FIRM</name>
<dbReference type="Pfam" id="PF03023">
    <property type="entry name" value="MurJ"/>
    <property type="match status" value="1"/>
</dbReference>
<keyword evidence="4" id="KW-0133">Cell shape</keyword>
<evidence type="ECO:0000256" key="6">
    <source>
        <dbReference type="ARBA" id="ARBA00022989"/>
    </source>
</evidence>
<evidence type="ECO:0000256" key="8">
    <source>
        <dbReference type="SAM" id="Phobius"/>
    </source>
</evidence>
<dbReference type="Proteomes" id="UP001205748">
    <property type="component" value="Unassembled WGS sequence"/>
</dbReference>
<keyword evidence="6 8" id="KW-1133">Transmembrane helix</keyword>
<keyword evidence="10" id="KW-1185">Reference proteome</keyword>
<feature type="transmembrane region" description="Helical" evidence="8">
    <location>
        <begin position="6"/>
        <end position="27"/>
    </location>
</feature>
<evidence type="ECO:0000313" key="9">
    <source>
        <dbReference type="EMBL" id="MCR1900075.1"/>
    </source>
</evidence>